<name>A0AA41YKV7_9PROT</name>
<keyword evidence="3" id="KW-0732">Signal</keyword>
<dbReference type="CDD" id="cd08502">
    <property type="entry name" value="PBP2_NikA_DppA_OppA_like_16"/>
    <property type="match status" value="1"/>
</dbReference>
<proteinExistence type="inferred from homology"/>
<dbReference type="SUPFAM" id="SSF53850">
    <property type="entry name" value="Periplasmic binding protein-like II"/>
    <property type="match status" value="1"/>
</dbReference>
<dbReference type="InterPro" id="IPR000914">
    <property type="entry name" value="SBP_5_dom"/>
</dbReference>
<comment type="caution">
    <text evidence="5">The sequence shown here is derived from an EMBL/GenBank/DDBJ whole genome shotgun (WGS) entry which is preliminary data.</text>
</comment>
<dbReference type="EMBL" id="JAPDNT010000007">
    <property type="protein sequence ID" value="MCW3475239.1"/>
    <property type="molecule type" value="Genomic_DNA"/>
</dbReference>
<reference evidence="5" key="2">
    <citation type="submission" date="2022-10" db="EMBL/GenBank/DDBJ databases">
        <authorList>
            <person name="Trinh H.N."/>
        </authorList>
    </citation>
    <scope>NUCLEOTIDE SEQUENCE</scope>
    <source>
        <strain evidence="5">RN2-1</strain>
    </source>
</reference>
<dbReference type="GO" id="GO:1904680">
    <property type="term" value="F:peptide transmembrane transporter activity"/>
    <property type="evidence" value="ECO:0007669"/>
    <property type="project" value="TreeGrafter"/>
</dbReference>
<dbReference type="PANTHER" id="PTHR30290">
    <property type="entry name" value="PERIPLASMIC BINDING COMPONENT OF ABC TRANSPORTER"/>
    <property type="match status" value="1"/>
</dbReference>
<reference evidence="5" key="1">
    <citation type="submission" date="2022-09" db="EMBL/GenBank/DDBJ databases">
        <title>Rhodovastum sp. nov. RN2-1 isolated from soil in Seongnam, South Korea.</title>
        <authorList>
            <person name="Le N.T."/>
        </authorList>
    </citation>
    <scope>NUCLEOTIDE SEQUENCE</scope>
    <source>
        <strain evidence="5">RN2-1</strain>
    </source>
</reference>
<dbReference type="Gene3D" id="3.10.105.10">
    <property type="entry name" value="Dipeptide-binding Protein, Domain 3"/>
    <property type="match status" value="1"/>
</dbReference>
<dbReference type="GO" id="GO:0015833">
    <property type="term" value="P:peptide transport"/>
    <property type="evidence" value="ECO:0007669"/>
    <property type="project" value="TreeGrafter"/>
</dbReference>
<feature type="domain" description="Solute-binding protein family 5" evidence="4">
    <location>
        <begin position="72"/>
        <end position="432"/>
    </location>
</feature>
<dbReference type="RefSeq" id="WP_264713932.1">
    <property type="nucleotide sequence ID" value="NZ_JAPDNT010000007.1"/>
</dbReference>
<gene>
    <name evidence="5" type="ORF">OL599_11720</name>
</gene>
<evidence type="ECO:0000256" key="3">
    <source>
        <dbReference type="ARBA" id="ARBA00022729"/>
    </source>
</evidence>
<evidence type="ECO:0000256" key="1">
    <source>
        <dbReference type="ARBA" id="ARBA00004418"/>
    </source>
</evidence>
<evidence type="ECO:0000313" key="5">
    <source>
        <dbReference type="EMBL" id="MCW3475239.1"/>
    </source>
</evidence>
<evidence type="ECO:0000256" key="2">
    <source>
        <dbReference type="ARBA" id="ARBA00005695"/>
    </source>
</evidence>
<sequence>MRRRDILKSALAGSVALAAPRIGRAEGTRLLKFVPHADLASLDPVWTTADITRNYSLAVFDTLYGIDAKFNVQPQMVAGHTTSSDGKLWELTLRDGLTFHDGTPVLGRDCVATIKRFAVREPLGSVMLGLIDEIGAPSDKVIRIRLKKPFALLPSALSQYQSAIMPERLAKTDPMTQISEAVGSGPFRFKADERIAGAKVVFERNPAYVPRPDGVPSFTAGPKIAYLDRVEWTVMPDAATAQGALMNNEIDWWENPSIDLIPALRKDKRLRIEVKDITGEIGCLRFNHLLPPFDDAAVRRVVLAAMNQRDVMDTVAGAEPSLIKTDVGIFVPGTPYASTVGLEATHQYDDVDKLKRLLAATSYKGEKIVVLAASTIPTIYAEAQVAADVLKRIGFSVDYQALDWATVVQRRASMEPVDKGGWNIFFTYLGGTGNVTPATDISIRGTGKKAWFGWPTSEKMETLRDAWFDAPDLPAQQKITAQMQALFWEWVPYVPLGMYDQPTAYHGYLTDVRDGYPQFYGVRRV</sequence>
<organism evidence="5 6">
    <name type="scientific">Limobrevibacterium gyesilva</name>
    <dbReference type="NCBI Taxonomy" id="2991712"/>
    <lineage>
        <taxon>Bacteria</taxon>
        <taxon>Pseudomonadati</taxon>
        <taxon>Pseudomonadota</taxon>
        <taxon>Alphaproteobacteria</taxon>
        <taxon>Acetobacterales</taxon>
        <taxon>Acetobacteraceae</taxon>
        <taxon>Limobrevibacterium</taxon>
    </lineage>
</organism>
<dbReference type="Pfam" id="PF00496">
    <property type="entry name" value="SBP_bac_5"/>
    <property type="match status" value="1"/>
</dbReference>
<dbReference type="InterPro" id="IPR030678">
    <property type="entry name" value="Peptide/Ni-bd"/>
</dbReference>
<evidence type="ECO:0000313" key="6">
    <source>
        <dbReference type="Proteomes" id="UP001165679"/>
    </source>
</evidence>
<accession>A0AA41YKV7</accession>
<dbReference type="AlphaFoldDB" id="A0AA41YKV7"/>
<comment type="similarity">
    <text evidence="2">Belongs to the bacterial solute-binding protein 5 family.</text>
</comment>
<comment type="subcellular location">
    <subcellularLocation>
        <location evidence="1">Periplasm</location>
    </subcellularLocation>
</comment>
<dbReference type="Gene3D" id="3.40.190.10">
    <property type="entry name" value="Periplasmic binding protein-like II"/>
    <property type="match status" value="1"/>
</dbReference>
<protein>
    <submittedName>
        <fullName evidence="5">ABC transporter substrate-binding protein</fullName>
    </submittedName>
</protein>
<evidence type="ECO:0000259" key="4">
    <source>
        <dbReference type="Pfam" id="PF00496"/>
    </source>
</evidence>
<dbReference type="Proteomes" id="UP001165679">
    <property type="component" value="Unassembled WGS sequence"/>
</dbReference>
<dbReference type="GO" id="GO:0030288">
    <property type="term" value="C:outer membrane-bounded periplasmic space"/>
    <property type="evidence" value="ECO:0007669"/>
    <property type="project" value="UniProtKB-ARBA"/>
</dbReference>
<keyword evidence="6" id="KW-1185">Reference proteome</keyword>
<dbReference type="GO" id="GO:0043190">
    <property type="term" value="C:ATP-binding cassette (ABC) transporter complex"/>
    <property type="evidence" value="ECO:0007669"/>
    <property type="project" value="InterPro"/>
</dbReference>
<dbReference type="InterPro" id="IPR039424">
    <property type="entry name" value="SBP_5"/>
</dbReference>
<dbReference type="PANTHER" id="PTHR30290:SF38">
    <property type="entry name" value="D,D-DIPEPTIDE-BINDING PERIPLASMIC PROTEIN DDPA-RELATED"/>
    <property type="match status" value="1"/>
</dbReference>
<dbReference type="PIRSF" id="PIRSF002741">
    <property type="entry name" value="MppA"/>
    <property type="match status" value="1"/>
</dbReference>